<evidence type="ECO:0000256" key="4">
    <source>
        <dbReference type="ARBA" id="ARBA00023163"/>
    </source>
</evidence>
<dbReference type="GO" id="GO:0045944">
    <property type="term" value="P:positive regulation of transcription by RNA polymerase II"/>
    <property type="evidence" value="ECO:0007669"/>
    <property type="project" value="InterPro"/>
</dbReference>
<evidence type="ECO:0000259" key="6">
    <source>
        <dbReference type="PROSITE" id="PS50066"/>
    </source>
</evidence>
<dbReference type="OrthoDB" id="691496at2759"/>
<evidence type="ECO:0000256" key="5">
    <source>
        <dbReference type="ARBA" id="ARBA00023242"/>
    </source>
</evidence>
<dbReference type="InterPro" id="IPR002100">
    <property type="entry name" value="TF_MADSbox"/>
</dbReference>
<protein>
    <recommendedName>
        <fullName evidence="6">MADS-box domain-containing protein</fullName>
    </recommendedName>
</protein>
<dbReference type="PANTHER" id="PTHR11945">
    <property type="entry name" value="MADS BOX PROTEIN"/>
    <property type="match status" value="1"/>
</dbReference>
<dbReference type="GO" id="GO:0000981">
    <property type="term" value="F:DNA-binding transcription factor activity, RNA polymerase II-specific"/>
    <property type="evidence" value="ECO:0007669"/>
    <property type="project" value="InterPro"/>
</dbReference>
<accession>A0A2T7E7X6</accession>
<dbReference type="GO" id="GO:0046983">
    <property type="term" value="F:protein dimerization activity"/>
    <property type="evidence" value="ECO:0007669"/>
    <property type="project" value="InterPro"/>
</dbReference>
<dbReference type="GO" id="GO:0005634">
    <property type="term" value="C:nucleus"/>
    <property type="evidence" value="ECO:0007669"/>
    <property type="project" value="UniProtKB-SubCell"/>
</dbReference>
<keyword evidence="3" id="KW-0238">DNA-binding</keyword>
<dbReference type="PANTHER" id="PTHR11945:SF634">
    <property type="entry name" value="MADS-BOX DOMAIN-CONTAINING PROTEIN"/>
    <property type="match status" value="1"/>
</dbReference>
<dbReference type="EMBL" id="CM009751">
    <property type="protein sequence ID" value="PUZ63937.1"/>
    <property type="molecule type" value="Genomic_DNA"/>
</dbReference>
<keyword evidence="2" id="KW-0805">Transcription regulation</keyword>
<dbReference type="SUPFAM" id="SSF55455">
    <property type="entry name" value="SRF-like"/>
    <property type="match status" value="1"/>
</dbReference>
<feature type="domain" description="MADS-box" evidence="6">
    <location>
        <begin position="5"/>
        <end position="50"/>
    </location>
</feature>
<keyword evidence="5" id="KW-0539">Nucleus</keyword>
<comment type="subcellular location">
    <subcellularLocation>
        <location evidence="1">Nucleus</location>
    </subcellularLocation>
</comment>
<keyword evidence="8" id="KW-1185">Reference proteome</keyword>
<dbReference type="InterPro" id="IPR033897">
    <property type="entry name" value="SRF-like_MADS-box"/>
</dbReference>
<evidence type="ECO:0000313" key="8">
    <source>
        <dbReference type="Proteomes" id="UP000244336"/>
    </source>
</evidence>
<name>A0A2T7E7X6_9POAL</name>
<evidence type="ECO:0000256" key="1">
    <source>
        <dbReference type="ARBA" id="ARBA00004123"/>
    </source>
</evidence>
<keyword evidence="4" id="KW-0804">Transcription</keyword>
<dbReference type="Gene3D" id="3.40.1810.10">
    <property type="entry name" value="Transcription factor, MADS-box"/>
    <property type="match status" value="1"/>
</dbReference>
<dbReference type="Gramene" id="PUZ63937">
    <property type="protein sequence ID" value="PUZ63937"/>
    <property type="gene ID" value="GQ55_3G105700"/>
</dbReference>
<evidence type="ECO:0000313" key="7">
    <source>
        <dbReference type="EMBL" id="PUZ63937.1"/>
    </source>
</evidence>
<dbReference type="Proteomes" id="UP000244336">
    <property type="component" value="Chromosome 3"/>
</dbReference>
<evidence type="ECO:0000256" key="3">
    <source>
        <dbReference type="ARBA" id="ARBA00023125"/>
    </source>
</evidence>
<reference evidence="7 8" key="1">
    <citation type="submission" date="2018-04" db="EMBL/GenBank/DDBJ databases">
        <title>WGS assembly of Panicum hallii var. hallii HAL2.</title>
        <authorList>
            <person name="Lovell J."/>
            <person name="Jenkins J."/>
            <person name="Lowry D."/>
            <person name="Mamidi S."/>
            <person name="Sreedasyam A."/>
            <person name="Weng X."/>
            <person name="Barry K."/>
            <person name="Bonette J."/>
            <person name="Campitelli B."/>
            <person name="Daum C."/>
            <person name="Gordon S."/>
            <person name="Gould B."/>
            <person name="Lipzen A."/>
            <person name="MacQueen A."/>
            <person name="Palacio-Mejia J."/>
            <person name="Plott C."/>
            <person name="Shakirov E."/>
            <person name="Shu S."/>
            <person name="Yoshinaga Y."/>
            <person name="Zane M."/>
            <person name="Rokhsar D."/>
            <person name="Grimwood J."/>
            <person name="Schmutz J."/>
            <person name="Juenger T."/>
        </authorList>
    </citation>
    <scope>NUCLEOTIDE SEQUENCE [LARGE SCALE GENOMIC DNA]</scope>
    <source>
        <strain evidence="8">cv. HAL2</strain>
    </source>
</reference>
<dbReference type="CDD" id="cd00266">
    <property type="entry name" value="MADS_SRF_like"/>
    <property type="match status" value="1"/>
</dbReference>
<dbReference type="InterPro" id="IPR036879">
    <property type="entry name" value="TF_MADSbox_sf"/>
</dbReference>
<evidence type="ECO:0000256" key="2">
    <source>
        <dbReference type="ARBA" id="ARBA00023015"/>
    </source>
</evidence>
<dbReference type="SMART" id="SM00432">
    <property type="entry name" value="MADS"/>
    <property type="match status" value="1"/>
</dbReference>
<dbReference type="GO" id="GO:0000978">
    <property type="term" value="F:RNA polymerase II cis-regulatory region sequence-specific DNA binding"/>
    <property type="evidence" value="ECO:0007669"/>
    <property type="project" value="TreeGrafter"/>
</dbReference>
<organism evidence="7 8">
    <name type="scientific">Panicum hallii var. hallii</name>
    <dbReference type="NCBI Taxonomy" id="1504633"/>
    <lineage>
        <taxon>Eukaryota</taxon>
        <taxon>Viridiplantae</taxon>
        <taxon>Streptophyta</taxon>
        <taxon>Embryophyta</taxon>
        <taxon>Tracheophyta</taxon>
        <taxon>Spermatophyta</taxon>
        <taxon>Magnoliopsida</taxon>
        <taxon>Liliopsida</taxon>
        <taxon>Poales</taxon>
        <taxon>Poaceae</taxon>
        <taxon>PACMAD clade</taxon>
        <taxon>Panicoideae</taxon>
        <taxon>Panicodae</taxon>
        <taxon>Paniceae</taxon>
        <taxon>Panicinae</taxon>
        <taxon>Panicum</taxon>
        <taxon>Panicum sect. Panicum</taxon>
    </lineage>
</organism>
<sequence>MPRAGKVKIQWIMEKGVRQASFRKRRGTLFDKARDLSILCQVPAAVIVYGGGEAEPQVWPGVQEVTEILRRYRDLPDSLKEARRLDNEDFVRRRTQKMKRKLDNCRASASRLEVNLILNDISLGRPREFSDLPRELTGAVVSALDALRSVTADRVNFLRSEAAQAAALPQQLLEEAVAAALMALQEPPMVPPVAMAPPMVAIAPLLLPAPEPEPPMVPPLAMAPVVADAPLLMPVPEPGPPMVPPLAMAPVLADASLLLPAPEPEQPMVPPLAMAPVLADVPLDLLLLPEPEPEPVPPQSELVVALAPPPQEPPMVADAPLLLPAPEPEPPMMPPLAMAPALADALLDLLLLPEPELVPPQSDELVVAPAPEPQEPPMVADASLLLPAAGPEPPATAAGAVVDEPLNLYAEPRDGSFLLEMADAIMDDGSGRQATAEDVDRLLREYGLESFKPM</sequence>
<dbReference type="Pfam" id="PF00319">
    <property type="entry name" value="SRF-TF"/>
    <property type="match status" value="1"/>
</dbReference>
<proteinExistence type="predicted"/>
<gene>
    <name evidence="7" type="ORF">GQ55_3G105700</name>
</gene>
<dbReference type="PROSITE" id="PS50066">
    <property type="entry name" value="MADS_BOX_2"/>
    <property type="match status" value="1"/>
</dbReference>
<dbReference type="AlphaFoldDB" id="A0A2T7E7X6"/>